<comment type="caution">
    <text evidence="2">The sequence shown here is derived from an EMBL/GenBank/DDBJ whole genome shotgun (WGS) entry which is preliminary data.</text>
</comment>
<feature type="compositionally biased region" description="Pro residues" evidence="1">
    <location>
        <begin position="475"/>
        <end position="488"/>
    </location>
</feature>
<evidence type="ECO:0000256" key="1">
    <source>
        <dbReference type="SAM" id="MobiDB-lite"/>
    </source>
</evidence>
<accession>A0A836BT05</accession>
<feature type="region of interest" description="Disordered" evidence="1">
    <location>
        <begin position="286"/>
        <end position="319"/>
    </location>
</feature>
<feature type="compositionally biased region" description="Low complexity" evidence="1">
    <location>
        <begin position="385"/>
        <end position="403"/>
    </location>
</feature>
<feature type="region of interest" description="Disordered" evidence="1">
    <location>
        <begin position="457"/>
        <end position="494"/>
    </location>
</feature>
<evidence type="ECO:0000313" key="2">
    <source>
        <dbReference type="EMBL" id="KAG2486328.1"/>
    </source>
</evidence>
<name>A0A836BT05_9CHLO</name>
<dbReference type="Proteomes" id="UP000612055">
    <property type="component" value="Unassembled WGS sequence"/>
</dbReference>
<feature type="region of interest" description="Disordered" evidence="1">
    <location>
        <begin position="122"/>
        <end position="151"/>
    </location>
</feature>
<dbReference type="EMBL" id="JAEHOE010000114">
    <property type="protein sequence ID" value="KAG2486328.1"/>
    <property type="molecule type" value="Genomic_DNA"/>
</dbReference>
<dbReference type="AlphaFoldDB" id="A0A836BT05"/>
<feature type="region of interest" description="Disordered" evidence="1">
    <location>
        <begin position="66"/>
        <end position="96"/>
    </location>
</feature>
<gene>
    <name evidence="2" type="ORF">HYH03_015032</name>
</gene>
<reference evidence="2" key="1">
    <citation type="journal article" date="2020" name="bioRxiv">
        <title>Comparative genomics of Chlamydomonas.</title>
        <authorList>
            <person name="Craig R.J."/>
            <person name="Hasan A.R."/>
            <person name="Ness R.W."/>
            <person name="Keightley P.D."/>
        </authorList>
    </citation>
    <scope>NUCLEOTIDE SEQUENCE</scope>
    <source>
        <strain evidence="2">CCAP 11/70</strain>
    </source>
</reference>
<organism evidence="2 3">
    <name type="scientific">Edaphochlamys debaryana</name>
    <dbReference type="NCBI Taxonomy" id="47281"/>
    <lineage>
        <taxon>Eukaryota</taxon>
        <taxon>Viridiplantae</taxon>
        <taxon>Chlorophyta</taxon>
        <taxon>core chlorophytes</taxon>
        <taxon>Chlorophyceae</taxon>
        <taxon>CS clade</taxon>
        <taxon>Chlamydomonadales</taxon>
        <taxon>Chlamydomonadales incertae sedis</taxon>
        <taxon>Edaphochlamys</taxon>
    </lineage>
</organism>
<proteinExistence type="predicted"/>
<evidence type="ECO:0000313" key="3">
    <source>
        <dbReference type="Proteomes" id="UP000612055"/>
    </source>
</evidence>
<feature type="region of interest" description="Disordered" evidence="1">
    <location>
        <begin position="335"/>
        <end position="356"/>
    </location>
</feature>
<keyword evidence="3" id="KW-1185">Reference proteome</keyword>
<feature type="region of interest" description="Disordered" evidence="1">
    <location>
        <begin position="369"/>
        <end position="403"/>
    </location>
</feature>
<protein>
    <submittedName>
        <fullName evidence="2">Uncharacterized protein</fullName>
    </submittedName>
</protein>
<sequence length="677" mass="67681">MQVKSLWYGKLRAKSFRRRSLLGLYVRNLAAMKEGAAESAAARNEAYTLALQEHSATDAAIAQAVGGAAEGGDDGGEASGSGDGNGSDASGSGRGLLPGAIGGGGCRSAAGSLGFELGADYDGNLQQPTGGRRRAPRRDLAPHMGQSQASRLPMPSLQLQLPPMSQAQPLALQPLQEQLQMQLPPLGGGDFAPAASGLAAPSLAWDGGVAAAGMAAAGGFGAAPAAAGLGGFAAALGFDGGSGAWGSAGGAEPSTAAALAAAGGSAGGGGWTGELLASLQHGLQGARGGGSPALHAAQRYGDGSAGLQTDSLSRPPPAAAWEGRLDLDARSLNRAWPHPHAHSQPPRPTGVWPSGSATAGLERAMALAAGPLGTGPHSRSRSGHRSLASHTAAQSDAWQQAAAQQQQQLGFSSLHEQMHLLDGPSHLHADTSLDGPVLRLPSSDCLAAGGWQQPGGMVSAADPGWGDLGLTPLQAPQPPHPLSHPPSHAPSRLPPRLQGVAAKVEGGAHGQAQAQAQGGGRSGLLGAGGVGTWPASGFAGSAAAQLNGSAAAARLAAPSDSDAVVAEARPAAQSDRRLAPGEPAGFPAAMRNWGLRELCFPETWMPAPAPHWRYTAPAVPSKELGAGIAAAVEEFEGPPGAVQELIECTFLPPAPQLGLPTMLRHLNGKPSFEVAAH</sequence>